<dbReference type="EMBL" id="BAABFO010000007">
    <property type="protein sequence ID" value="GAA4330058.1"/>
    <property type="molecule type" value="Genomic_DNA"/>
</dbReference>
<dbReference type="Gene3D" id="1.10.1040.10">
    <property type="entry name" value="N-(1-d-carboxylethyl)-l-norvaline Dehydrogenase, domain 2"/>
    <property type="match status" value="1"/>
</dbReference>
<dbReference type="PANTHER" id="PTHR48075:SF5">
    <property type="entry name" value="3-HYDROXYBUTYRYL-COA DEHYDROGENASE"/>
    <property type="match status" value="1"/>
</dbReference>
<organism evidence="4 5">
    <name type="scientific">Pigmentiphaga soli</name>
    <dbReference type="NCBI Taxonomy" id="1007095"/>
    <lineage>
        <taxon>Bacteria</taxon>
        <taxon>Pseudomonadati</taxon>
        <taxon>Pseudomonadota</taxon>
        <taxon>Betaproteobacteria</taxon>
        <taxon>Burkholderiales</taxon>
        <taxon>Alcaligenaceae</taxon>
        <taxon>Pigmentiphaga</taxon>
    </lineage>
</organism>
<dbReference type="InterPro" id="IPR006108">
    <property type="entry name" value="3HC_DH_C"/>
</dbReference>
<dbReference type="InterPro" id="IPR006176">
    <property type="entry name" value="3-OHacyl-CoA_DH_NAD-bd"/>
</dbReference>
<feature type="domain" description="3-hydroxyacyl-CoA dehydrogenase NAD binding" evidence="3">
    <location>
        <begin position="22"/>
        <end position="184"/>
    </location>
</feature>
<feature type="domain" description="3-hydroxyacyl-CoA dehydrogenase C-terminal" evidence="2">
    <location>
        <begin position="187"/>
        <end position="285"/>
    </location>
</feature>
<dbReference type="InterPro" id="IPR022694">
    <property type="entry name" value="3-OHacyl-CoA_DH"/>
</dbReference>
<comment type="caution">
    <text evidence="4">The sequence shown here is derived from an EMBL/GenBank/DDBJ whole genome shotgun (WGS) entry which is preliminary data.</text>
</comment>
<evidence type="ECO:0000259" key="2">
    <source>
        <dbReference type="Pfam" id="PF00725"/>
    </source>
</evidence>
<dbReference type="SUPFAM" id="SSF48179">
    <property type="entry name" value="6-phosphogluconate dehydrogenase C-terminal domain-like"/>
    <property type="match status" value="1"/>
</dbReference>
<dbReference type="Pfam" id="PF00725">
    <property type="entry name" value="3HCDH"/>
    <property type="match status" value="1"/>
</dbReference>
<reference evidence="5" key="1">
    <citation type="journal article" date="2019" name="Int. J. Syst. Evol. Microbiol.">
        <title>The Global Catalogue of Microorganisms (GCM) 10K type strain sequencing project: providing services to taxonomists for standard genome sequencing and annotation.</title>
        <authorList>
            <consortium name="The Broad Institute Genomics Platform"/>
            <consortium name="The Broad Institute Genome Sequencing Center for Infectious Disease"/>
            <person name="Wu L."/>
            <person name="Ma J."/>
        </authorList>
    </citation>
    <scope>NUCLEOTIDE SEQUENCE [LARGE SCALE GENOMIC DNA]</scope>
    <source>
        <strain evidence="5">JCM 17666</strain>
    </source>
</reference>
<dbReference type="PANTHER" id="PTHR48075">
    <property type="entry name" value="3-HYDROXYACYL-COA DEHYDROGENASE FAMILY PROTEIN"/>
    <property type="match status" value="1"/>
</dbReference>
<dbReference type="SUPFAM" id="SSF51735">
    <property type="entry name" value="NAD(P)-binding Rossmann-fold domains"/>
    <property type="match status" value="1"/>
</dbReference>
<dbReference type="Pfam" id="PF02737">
    <property type="entry name" value="3HCDH_N"/>
    <property type="match status" value="1"/>
</dbReference>
<evidence type="ECO:0000313" key="5">
    <source>
        <dbReference type="Proteomes" id="UP001501671"/>
    </source>
</evidence>
<accession>A0ABP8GUD1</accession>
<proteinExistence type="predicted"/>
<dbReference type="RefSeq" id="WP_345248397.1">
    <property type="nucleotide sequence ID" value="NZ_BAABFO010000007.1"/>
</dbReference>
<evidence type="ECO:0000259" key="3">
    <source>
        <dbReference type="Pfam" id="PF02737"/>
    </source>
</evidence>
<keyword evidence="1" id="KW-0560">Oxidoreductase</keyword>
<dbReference type="InterPro" id="IPR036291">
    <property type="entry name" value="NAD(P)-bd_dom_sf"/>
</dbReference>
<keyword evidence="5" id="KW-1185">Reference proteome</keyword>
<sequence>MADETLKETAKAPLKRPADTRVLVIGAGTMGSGIAEVFGRAGCETTIVEPDPARRQAALARLEQIGARCKAAPAPEEADLPAIDLAVECAPERLALKQALFGQLARRLRPDALLCSNSSSFPISDIAQGLPGPERMLGLHFFMPAPRIPLVEVVLGAGSSPALGEALCDFMRDCGMVPVLVRKDLPGFLANRLQHALAREAFALVDAGIVSPEDVDAAVRFGFGMRFLAAGPMLQRDHNGLDVHHAAAASIYPSLANDTQPGPMLSALAAAGKFGLKSGAGIYDWQGGKAAAERRRYDQALEAALAQLARDLPPRQAGQD</sequence>
<protein>
    <submittedName>
        <fullName evidence="4">3-hydroxyacyl-CoA dehydrogenase NAD-binding domain-containing protein</fullName>
    </submittedName>
</protein>
<dbReference type="PIRSF" id="PIRSF000105">
    <property type="entry name" value="HCDH"/>
    <property type="match status" value="1"/>
</dbReference>
<gene>
    <name evidence="4" type="ORF">GCM10023144_17430</name>
</gene>
<evidence type="ECO:0000256" key="1">
    <source>
        <dbReference type="ARBA" id="ARBA00023002"/>
    </source>
</evidence>
<evidence type="ECO:0000313" key="4">
    <source>
        <dbReference type="EMBL" id="GAA4330058.1"/>
    </source>
</evidence>
<name>A0ABP8GUD1_9BURK</name>
<dbReference type="InterPro" id="IPR008927">
    <property type="entry name" value="6-PGluconate_DH-like_C_sf"/>
</dbReference>
<dbReference type="Gene3D" id="3.40.50.720">
    <property type="entry name" value="NAD(P)-binding Rossmann-like Domain"/>
    <property type="match status" value="1"/>
</dbReference>
<dbReference type="Proteomes" id="UP001501671">
    <property type="component" value="Unassembled WGS sequence"/>
</dbReference>
<dbReference type="InterPro" id="IPR013328">
    <property type="entry name" value="6PGD_dom2"/>
</dbReference>